<feature type="compositionally biased region" description="Pro residues" evidence="1">
    <location>
        <begin position="375"/>
        <end position="386"/>
    </location>
</feature>
<protein>
    <submittedName>
        <fullName evidence="2">Uncharacterized protein</fullName>
    </submittedName>
</protein>
<gene>
    <name evidence="2" type="ORF">QC761_115670</name>
</gene>
<dbReference type="EMBL" id="JAFFGZ010000001">
    <property type="protein sequence ID" value="KAK4649061.1"/>
    <property type="molecule type" value="Genomic_DNA"/>
</dbReference>
<feature type="compositionally biased region" description="Polar residues" evidence="1">
    <location>
        <begin position="765"/>
        <end position="787"/>
    </location>
</feature>
<evidence type="ECO:0000313" key="3">
    <source>
        <dbReference type="Proteomes" id="UP001322138"/>
    </source>
</evidence>
<feature type="compositionally biased region" description="Basic and acidic residues" evidence="1">
    <location>
        <begin position="16"/>
        <end position="31"/>
    </location>
</feature>
<feature type="region of interest" description="Disordered" evidence="1">
    <location>
        <begin position="980"/>
        <end position="1005"/>
    </location>
</feature>
<organism evidence="2 3">
    <name type="scientific">Podospora bellae-mahoneyi</name>
    <dbReference type="NCBI Taxonomy" id="2093777"/>
    <lineage>
        <taxon>Eukaryota</taxon>
        <taxon>Fungi</taxon>
        <taxon>Dikarya</taxon>
        <taxon>Ascomycota</taxon>
        <taxon>Pezizomycotina</taxon>
        <taxon>Sordariomycetes</taxon>
        <taxon>Sordariomycetidae</taxon>
        <taxon>Sordariales</taxon>
        <taxon>Podosporaceae</taxon>
        <taxon>Podospora</taxon>
    </lineage>
</organism>
<feature type="compositionally biased region" description="Low complexity" evidence="1">
    <location>
        <begin position="464"/>
        <end position="479"/>
    </location>
</feature>
<reference evidence="2 3" key="1">
    <citation type="journal article" date="2023" name="bioRxiv">
        <title>High-quality genome assemblies of four members of thePodospora anserinaspecies complex.</title>
        <authorList>
            <person name="Ament-Velasquez S.L."/>
            <person name="Vogan A.A."/>
            <person name="Wallerman O."/>
            <person name="Hartmann F."/>
            <person name="Gautier V."/>
            <person name="Silar P."/>
            <person name="Giraud T."/>
            <person name="Johannesson H."/>
        </authorList>
    </citation>
    <scope>NUCLEOTIDE SEQUENCE [LARGE SCALE GENOMIC DNA]</scope>
    <source>
        <strain evidence="2 3">CBS 112042</strain>
    </source>
</reference>
<keyword evidence="3" id="KW-1185">Reference proteome</keyword>
<feature type="compositionally biased region" description="Low complexity" evidence="1">
    <location>
        <begin position="705"/>
        <end position="717"/>
    </location>
</feature>
<dbReference type="RefSeq" id="XP_062738036.1">
    <property type="nucleotide sequence ID" value="XM_062874838.1"/>
</dbReference>
<evidence type="ECO:0000256" key="1">
    <source>
        <dbReference type="SAM" id="MobiDB-lite"/>
    </source>
</evidence>
<feature type="compositionally biased region" description="Basic and acidic residues" evidence="1">
    <location>
        <begin position="497"/>
        <end position="507"/>
    </location>
</feature>
<feature type="compositionally biased region" description="Low complexity" evidence="1">
    <location>
        <begin position="798"/>
        <end position="809"/>
    </location>
</feature>
<comment type="caution">
    <text evidence="2">The sequence shown here is derived from an EMBL/GenBank/DDBJ whole genome shotgun (WGS) entry which is preliminary data.</text>
</comment>
<feature type="compositionally biased region" description="Polar residues" evidence="1">
    <location>
        <begin position="296"/>
        <end position="308"/>
    </location>
</feature>
<proteinExistence type="predicted"/>
<feature type="compositionally biased region" description="Pro residues" evidence="1">
    <location>
        <begin position="518"/>
        <end position="535"/>
    </location>
</feature>
<feature type="compositionally biased region" description="Low complexity" evidence="1">
    <location>
        <begin position="864"/>
        <end position="876"/>
    </location>
</feature>
<feature type="compositionally biased region" description="Polar residues" evidence="1">
    <location>
        <begin position="659"/>
        <end position="668"/>
    </location>
</feature>
<feature type="region of interest" description="Disordered" evidence="1">
    <location>
        <begin position="646"/>
        <end position="817"/>
    </location>
</feature>
<dbReference type="GeneID" id="87894320"/>
<feature type="region of interest" description="Disordered" evidence="1">
    <location>
        <begin position="864"/>
        <end position="893"/>
    </location>
</feature>
<feature type="compositionally biased region" description="Low complexity" evidence="1">
    <location>
        <begin position="748"/>
        <end position="764"/>
    </location>
</feature>
<feature type="region of interest" description="Disordered" evidence="1">
    <location>
        <begin position="93"/>
        <end position="151"/>
    </location>
</feature>
<feature type="compositionally biased region" description="Polar residues" evidence="1">
    <location>
        <begin position="343"/>
        <end position="359"/>
    </location>
</feature>
<feature type="compositionally biased region" description="Low complexity" evidence="1">
    <location>
        <begin position="136"/>
        <end position="149"/>
    </location>
</feature>
<feature type="compositionally biased region" description="Basic and acidic residues" evidence="1">
    <location>
        <begin position="213"/>
        <end position="245"/>
    </location>
</feature>
<feature type="region of interest" description="Disordered" evidence="1">
    <location>
        <begin position="166"/>
        <end position="600"/>
    </location>
</feature>
<name>A0ABR0G040_9PEZI</name>
<feature type="compositionally biased region" description="Polar residues" evidence="1">
    <location>
        <begin position="580"/>
        <end position="591"/>
    </location>
</feature>
<evidence type="ECO:0000313" key="2">
    <source>
        <dbReference type="EMBL" id="KAK4649061.1"/>
    </source>
</evidence>
<accession>A0ABR0G040</accession>
<feature type="region of interest" description="Disordered" evidence="1">
    <location>
        <begin position="1"/>
        <end position="35"/>
    </location>
</feature>
<dbReference type="Proteomes" id="UP001322138">
    <property type="component" value="Unassembled WGS sequence"/>
</dbReference>
<sequence>MVSFFGLRVGGKKKKAETNQAKEPERPKRIDQNTLGEGQFFGVNTDAKSVFNEGSIRSVSRAGAGTPQAGVRGPYTETHNLGAVSMFDLGSVSRSGSQASFRPDLKSPASDMNLGGRFGAQGGSSTSLALPPGPPSRMGSRPGTPSGRSKAWVNPLDVHWARATPTAPTPLKIHPLAQSSIELPPPTPTKSDAGSVFGEEADDMVDAVMASVKKQEEENKEKAREMEKKKETARLELERLERQKSNESMLPKSPVERQHQLSFFDRPQNSPTLPGPMFRGNVDQRPSSRGGPRQDSPISPTGGQSPTIHQGPPPTGPPTQSLPQPPGQGPRQGPRGPNEARGPQQTNTPPYSPTHSPTEASRGGFTPKAAQGPNPNEPPRGPPRSSPPGLRNGPQSFHLHGPQQRNSPPQSAGPYRPPGPHNNGPRNGPPGPGPRGPGFNGPRSESPMRRPMAPGQFRSESPARRPMGSGGRSESPGPRFMGNHQRRPDSPGPRFRGNNEFRSESPRRVPGSNGPGPQQFPPGMGPRPGPGPVPRPQVNTTFAPRPQPDAAAVSSPQVDAAPELPTPVSEARKSPPLISRLTSPTPSTARSSVDDEFLDQLTTPPVIRDVSAKRDTLHATHRAEQSLSMKIEELEKTILSQHVLKPRPTNLAPAPVNHRMSTASSCYSNDMPDAKDDEHDEDDNDEPILSIQPAPLRIPSPLPPSVAAAVTSPVQSPGSPIQAPKAGQRPRRPGLEEYGVASSQLSSPRARVPTPAPATLTSPTDNNSIRSFHTANNSPPSRSTTPLKSKPSLPILVPPTTASTTAISPAEPPKPIPFIDTGFQFDFGTTTATITGPLTPDSSHWHVSSPVTESAAAPGVAIASAPAPTTTSPSSPEDTDLPKFTRPNVPPPLKLKFNFSPEASSRDPTFGTLTPPLYSAPPMIAVNDGRPSTSAGYNPFPHGGLQASPQLISQFPESMKDENRLSFMGIGVARGPSIREVRRPGTSHGTGQGHRMVDSFGTGFI</sequence>